<feature type="domain" description="Endonuclease/exonuclease/phosphatase" evidence="2">
    <location>
        <begin position="303"/>
        <end position="594"/>
    </location>
</feature>
<evidence type="ECO:0000259" key="2">
    <source>
        <dbReference type="Pfam" id="PF03372"/>
    </source>
</evidence>
<dbReference type="PANTHER" id="PTHR42834:SF1">
    <property type="entry name" value="ENDONUCLEASE_EXONUCLEASE_PHOSPHATASE FAMILY PROTEIN (AFU_ORTHOLOGUE AFUA_3G09210)"/>
    <property type="match status" value="1"/>
</dbReference>
<comment type="caution">
    <text evidence="3">The sequence shown here is derived from an EMBL/GenBank/DDBJ whole genome shotgun (WGS) entry which is preliminary data.</text>
</comment>
<feature type="chain" id="PRO_5008102426" evidence="1">
    <location>
        <begin position="20"/>
        <end position="606"/>
    </location>
</feature>
<keyword evidence="3" id="KW-0540">Nuclease</keyword>
<proteinExistence type="predicted"/>
<dbReference type="OrthoDB" id="47488at2759"/>
<dbReference type="KEGG" id="pchm:VFPPC_01556"/>
<dbReference type="CDD" id="cd04486">
    <property type="entry name" value="YhcR_OBF_like"/>
    <property type="match status" value="1"/>
</dbReference>
<reference evidence="3 4" key="1">
    <citation type="journal article" date="2016" name="PLoS Pathog.">
        <title>Biosynthesis of antibiotic leucinostatins in bio-control fungus Purpureocillium lilacinum and their inhibition on phytophthora revealed by genome mining.</title>
        <authorList>
            <person name="Wang G."/>
            <person name="Liu Z."/>
            <person name="Lin R."/>
            <person name="Li E."/>
            <person name="Mao Z."/>
            <person name="Ling J."/>
            <person name="Yang Y."/>
            <person name="Yin W.B."/>
            <person name="Xie B."/>
        </authorList>
    </citation>
    <scope>NUCLEOTIDE SEQUENCE [LARGE SCALE GENOMIC DNA]</scope>
    <source>
        <strain evidence="3">170</strain>
    </source>
</reference>
<dbReference type="SUPFAM" id="SSF56219">
    <property type="entry name" value="DNase I-like"/>
    <property type="match status" value="1"/>
</dbReference>
<organism evidence="3 4">
    <name type="scientific">Pochonia chlamydosporia 170</name>
    <dbReference type="NCBI Taxonomy" id="1380566"/>
    <lineage>
        <taxon>Eukaryota</taxon>
        <taxon>Fungi</taxon>
        <taxon>Dikarya</taxon>
        <taxon>Ascomycota</taxon>
        <taxon>Pezizomycotina</taxon>
        <taxon>Sordariomycetes</taxon>
        <taxon>Hypocreomycetidae</taxon>
        <taxon>Hypocreales</taxon>
        <taxon>Clavicipitaceae</taxon>
        <taxon>Pochonia</taxon>
    </lineage>
</organism>
<evidence type="ECO:0000313" key="3">
    <source>
        <dbReference type="EMBL" id="OAQ73951.1"/>
    </source>
</evidence>
<dbReference type="RefSeq" id="XP_018150034.1">
    <property type="nucleotide sequence ID" value="XM_018281356.1"/>
</dbReference>
<dbReference type="PANTHER" id="PTHR42834">
    <property type="entry name" value="ENDONUCLEASE/EXONUCLEASE/PHOSPHATASE FAMILY PROTEIN (AFU_ORTHOLOGUE AFUA_3G09210)"/>
    <property type="match status" value="1"/>
</dbReference>
<dbReference type="EMBL" id="LSBJ02000001">
    <property type="protein sequence ID" value="OAQ73951.1"/>
    <property type="molecule type" value="Genomic_DNA"/>
</dbReference>
<dbReference type="GO" id="GO:0004527">
    <property type="term" value="F:exonuclease activity"/>
    <property type="evidence" value="ECO:0007669"/>
    <property type="project" value="UniProtKB-KW"/>
</dbReference>
<keyword evidence="4" id="KW-1185">Reference proteome</keyword>
<dbReference type="STRING" id="1380566.A0A179G955"/>
<keyword evidence="3" id="KW-0378">Hydrolase</keyword>
<keyword evidence="1" id="KW-0732">Signal</keyword>
<dbReference type="InterPro" id="IPR036691">
    <property type="entry name" value="Endo/exonu/phosph_ase_sf"/>
</dbReference>
<dbReference type="InterPro" id="IPR005135">
    <property type="entry name" value="Endo/exonuclease/phosphatase"/>
</dbReference>
<dbReference type="Gene3D" id="3.60.10.10">
    <property type="entry name" value="Endonuclease/exonuclease/phosphatase"/>
    <property type="match status" value="1"/>
</dbReference>
<keyword evidence="3" id="KW-0255">Endonuclease</keyword>
<accession>A0A179G955</accession>
<feature type="signal peptide" evidence="1">
    <location>
        <begin position="1"/>
        <end position="19"/>
    </location>
</feature>
<sequence>MKTFASLAAALGAATSIAAVSIAEINGNKFLSPFQDKDVTGVTGLVTAVAKDGIYLRSTKPDDDPATSEGLFVYSSTIGGQVKKGDIISLNGLVKEYRSNKDYIYLTELTKPSKVVVVSSGNQVKPLVIGVDTLQPPNKEYSSLDKGGIFGVPNAVATISEANPVLDPTAYGLDFWESLVGELVTIQNAYLVSRPNKYGDVWVRGNYTVTGINGHGGLTMLEGDANPEAIVVGSPIDGSKNPTDTKMGDYMGDITGVVYNGFGTYRVLPLNAIKTITPSSPDFPAVSFSSSGNCRGITVADYNAENLAPNSTHLPSVVDQIIHKLRTPDLIFLQEVQDNSGPTNDGVTSANVTLSTLTQGIEQKSGVKYSFVEVAPVDGQDGGEPGGNIRCAYLYRPDVVELHKPNPGSSTDENQVVDGPGIKYNPGRIGITDANFEATRKPLVAMWKPVKGTNKVFFTVNVHFSSKGGSTGLHGDPRPPVNKGVEKRTGQMELTAKFIADILAKDPKARIITAGDFNEFTQVQPLKTFTSKSGLVDLDEVVGLAEAERYTYLFDQNSEALDHMYVSKGLGKGAQVEHLHLNTWQDFEGQTSDHDPSVAKLNVCGC</sequence>
<evidence type="ECO:0000256" key="1">
    <source>
        <dbReference type="SAM" id="SignalP"/>
    </source>
</evidence>
<evidence type="ECO:0000313" key="4">
    <source>
        <dbReference type="Proteomes" id="UP000078397"/>
    </source>
</evidence>
<dbReference type="GeneID" id="28845350"/>
<dbReference type="AlphaFoldDB" id="A0A179G955"/>
<name>A0A179G955_METCM</name>
<protein>
    <submittedName>
        <fullName evidence="3">Endonuclease/exonuclease/phosphatase family protein</fullName>
    </submittedName>
</protein>
<dbReference type="Proteomes" id="UP000078397">
    <property type="component" value="Unassembled WGS sequence"/>
</dbReference>
<dbReference type="GO" id="GO:0004519">
    <property type="term" value="F:endonuclease activity"/>
    <property type="evidence" value="ECO:0007669"/>
    <property type="project" value="UniProtKB-KW"/>
</dbReference>
<gene>
    <name evidence="3" type="ORF">VFPPC_01556</name>
</gene>
<dbReference type="Pfam" id="PF03372">
    <property type="entry name" value="Exo_endo_phos"/>
    <property type="match status" value="1"/>
</dbReference>